<accession>A0ABV8GVT8</accession>
<dbReference type="RefSeq" id="WP_379494807.1">
    <property type="nucleotide sequence ID" value="NZ_JBHSAO010000001.1"/>
</dbReference>
<dbReference type="Proteomes" id="UP001595772">
    <property type="component" value="Unassembled WGS sequence"/>
</dbReference>
<organism evidence="2 3">
    <name type="scientific">Oceanobacillus longus</name>
    <dbReference type="NCBI Taxonomy" id="930120"/>
    <lineage>
        <taxon>Bacteria</taxon>
        <taxon>Bacillati</taxon>
        <taxon>Bacillota</taxon>
        <taxon>Bacilli</taxon>
        <taxon>Bacillales</taxon>
        <taxon>Bacillaceae</taxon>
        <taxon>Oceanobacillus</taxon>
    </lineage>
</organism>
<dbReference type="Pfam" id="PF19903">
    <property type="entry name" value="DUF6376"/>
    <property type="match status" value="1"/>
</dbReference>
<reference evidence="3" key="1">
    <citation type="journal article" date="2019" name="Int. J. Syst. Evol. Microbiol.">
        <title>The Global Catalogue of Microorganisms (GCM) 10K type strain sequencing project: providing services to taxonomists for standard genome sequencing and annotation.</title>
        <authorList>
            <consortium name="The Broad Institute Genomics Platform"/>
            <consortium name="The Broad Institute Genome Sequencing Center for Infectious Disease"/>
            <person name="Wu L."/>
            <person name="Ma J."/>
        </authorList>
    </citation>
    <scope>NUCLEOTIDE SEQUENCE [LARGE SCALE GENOMIC DNA]</scope>
    <source>
        <strain evidence="3">IBRC-M 10703</strain>
    </source>
</reference>
<name>A0ABV8GVT8_9BACI</name>
<gene>
    <name evidence="2" type="ORF">ACFOUV_00495</name>
</gene>
<dbReference type="InterPro" id="IPR045956">
    <property type="entry name" value="DUF6376"/>
</dbReference>
<feature type="signal peptide" evidence="1">
    <location>
        <begin position="1"/>
        <end position="21"/>
    </location>
</feature>
<comment type="caution">
    <text evidence="2">The sequence shown here is derived from an EMBL/GenBank/DDBJ whole genome shotgun (WGS) entry which is preliminary data.</text>
</comment>
<dbReference type="PROSITE" id="PS51257">
    <property type="entry name" value="PROKAR_LIPOPROTEIN"/>
    <property type="match status" value="1"/>
</dbReference>
<keyword evidence="3" id="KW-1185">Reference proteome</keyword>
<evidence type="ECO:0000313" key="2">
    <source>
        <dbReference type="EMBL" id="MFC4022289.1"/>
    </source>
</evidence>
<evidence type="ECO:0000313" key="3">
    <source>
        <dbReference type="Proteomes" id="UP001595772"/>
    </source>
</evidence>
<proteinExistence type="predicted"/>
<evidence type="ECO:0000256" key="1">
    <source>
        <dbReference type="SAM" id="SignalP"/>
    </source>
</evidence>
<feature type="chain" id="PRO_5047381510" evidence="1">
    <location>
        <begin position="22"/>
        <end position="144"/>
    </location>
</feature>
<dbReference type="EMBL" id="JBHSAO010000001">
    <property type="protein sequence ID" value="MFC4022289.1"/>
    <property type="molecule type" value="Genomic_DNA"/>
</dbReference>
<protein>
    <submittedName>
        <fullName evidence="2">DUF6376 family protein</fullName>
    </submittedName>
</protein>
<sequence length="144" mass="15893">MMKKIMILIIFTIALSGCSFIEETNNSLNYATEATDYFNDLSNFAEETSGLVNQAASDPAAKEELETQLIALEESITDFNALDAPGIAEGLHQNLTEKNQQLLDITDGIIQNGEVAIDQLQNSDLYQTIENITELKSQIEELGF</sequence>
<keyword evidence="1" id="KW-0732">Signal</keyword>